<name>A0A3G9JRP8_9FIRM</name>
<dbReference type="AlphaFoldDB" id="A0A3G9JRP8"/>
<feature type="transmembrane region" description="Helical" evidence="6">
    <location>
        <begin position="94"/>
        <end position="113"/>
    </location>
</feature>
<dbReference type="GO" id="GO:0015658">
    <property type="term" value="F:branched-chain amino acid transmembrane transporter activity"/>
    <property type="evidence" value="ECO:0007669"/>
    <property type="project" value="InterPro"/>
</dbReference>
<accession>A0A3G9JRP8</accession>
<feature type="transmembrane region" description="Helical" evidence="6">
    <location>
        <begin position="278"/>
        <end position="300"/>
    </location>
</feature>
<organism evidence="7 8">
    <name type="scientific">Intestinibaculum porci</name>
    <dbReference type="NCBI Taxonomy" id="2487118"/>
    <lineage>
        <taxon>Bacteria</taxon>
        <taxon>Bacillati</taxon>
        <taxon>Bacillota</taxon>
        <taxon>Erysipelotrichia</taxon>
        <taxon>Erysipelotrichales</taxon>
        <taxon>Erysipelotrichaceae</taxon>
        <taxon>Intestinibaculum</taxon>
    </lineage>
</organism>
<dbReference type="InParanoid" id="A0A3G9JRP8"/>
<proteinExistence type="predicted"/>
<dbReference type="EMBL" id="AP019309">
    <property type="protein sequence ID" value="BBH25484.1"/>
    <property type="molecule type" value="Genomic_DNA"/>
</dbReference>
<dbReference type="Proteomes" id="UP000268059">
    <property type="component" value="Chromosome"/>
</dbReference>
<feature type="transmembrane region" description="Helical" evidence="6">
    <location>
        <begin position="241"/>
        <end position="266"/>
    </location>
</feature>
<reference evidence="7 8" key="1">
    <citation type="submission" date="2018-11" db="EMBL/GenBank/DDBJ databases">
        <title>Novel Erysipelotrichaceae bacterium isolated from small intestine of a swine.</title>
        <authorList>
            <person name="Kim J.S."/>
            <person name="Choe H."/>
            <person name="Lee Y.R."/>
            <person name="Kim K.M."/>
            <person name="Park D.S."/>
        </authorList>
    </citation>
    <scope>NUCLEOTIDE SEQUENCE [LARGE SCALE GENOMIC DNA]</scope>
    <source>
        <strain evidence="7 8">SG0102</strain>
    </source>
</reference>
<dbReference type="CDD" id="cd06581">
    <property type="entry name" value="TM_PBP1_LivM_like"/>
    <property type="match status" value="1"/>
</dbReference>
<evidence type="ECO:0000313" key="8">
    <source>
        <dbReference type="Proteomes" id="UP000268059"/>
    </source>
</evidence>
<dbReference type="KEGG" id="ebm:SG0102_04180"/>
<protein>
    <submittedName>
        <fullName evidence="7">Branched-chain amino acid ABC transporter permease</fullName>
    </submittedName>
</protein>
<evidence type="ECO:0000256" key="3">
    <source>
        <dbReference type="ARBA" id="ARBA00022692"/>
    </source>
</evidence>
<keyword evidence="2" id="KW-1003">Cell membrane</keyword>
<feature type="transmembrane region" description="Helical" evidence="6">
    <location>
        <begin position="12"/>
        <end position="33"/>
    </location>
</feature>
<keyword evidence="4 6" id="KW-1133">Transmembrane helix</keyword>
<evidence type="ECO:0000256" key="6">
    <source>
        <dbReference type="SAM" id="Phobius"/>
    </source>
</evidence>
<evidence type="ECO:0000256" key="2">
    <source>
        <dbReference type="ARBA" id="ARBA00022475"/>
    </source>
</evidence>
<evidence type="ECO:0000256" key="1">
    <source>
        <dbReference type="ARBA" id="ARBA00004651"/>
    </source>
</evidence>
<evidence type="ECO:0000313" key="7">
    <source>
        <dbReference type="EMBL" id="BBH25484.1"/>
    </source>
</evidence>
<dbReference type="Pfam" id="PF02653">
    <property type="entry name" value="BPD_transp_2"/>
    <property type="match status" value="1"/>
</dbReference>
<comment type="subcellular location">
    <subcellularLocation>
        <location evidence="1">Cell membrane</location>
        <topology evidence="1">Multi-pass membrane protein</topology>
    </subcellularLocation>
</comment>
<dbReference type="InterPro" id="IPR001851">
    <property type="entry name" value="ABC_transp_permease"/>
</dbReference>
<dbReference type="PANTHER" id="PTHR30482">
    <property type="entry name" value="HIGH-AFFINITY BRANCHED-CHAIN AMINO ACID TRANSPORT SYSTEM PERMEASE"/>
    <property type="match status" value="1"/>
</dbReference>
<sequence>MMKKKLVRQIIMQVVIYVVAFIIFQVLMGTGVINSFWQGIFLLCGINIILAVSLNLATGYLGQLTLGHAGFMSVGAYTSALLSIHLGLPFPITLIIGALAAGVVGLLIGIPILRLKGDYLCIITLAFNEIIRVIMVNLNITNGAKGLIGTPNETTFGWVFWLMALTIFVVYSIVHSRHGRAIIAIREDDTASELSGINNVYYKILAFAISALFAGLAGGLYSHYIGVLVPKYFDYNKSVEILVMVVLGGMGNLTGSIIAAVALTIIPSLLMSFSQYRMLIYAIVLIAAMLLKHSDAGIALRAKLPSFHRKNPEVSE</sequence>
<feature type="transmembrane region" description="Helical" evidence="6">
    <location>
        <begin position="200"/>
        <end position="221"/>
    </location>
</feature>
<dbReference type="InterPro" id="IPR043428">
    <property type="entry name" value="LivM-like"/>
</dbReference>
<feature type="transmembrane region" description="Helical" evidence="6">
    <location>
        <begin position="155"/>
        <end position="174"/>
    </location>
</feature>
<gene>
    <name evidence="7" type="ORF">SG0102_04180</name>
</gene>
<keyword evidence="3 6" id="KW-0812">Transmembrane</keyword>
<evidence type="ECO:0000256" key="4">
    <source>
        <dbReference type="ARBA" id="ARBA00022989"/>
    </source>
</evidence>
<dbReference type="PANTHER" id="PTHR30482:SF10">
    <property type="entry name" value="HIGH-AFFINITY BRANCHED-CHAIN AMINO ACID TRANSPORT PROTEIN BRAE"/>
    <property type="match status" value="1"/>
</dbReference>
<keyword evidence="8" id="KW-1185">Reference proteome</keyword>
<keyword evidence="5 6" id="KW-0472">Membrane</keyword>
<feature type="transmembrane region" description="Helical" evidence="6">
    <location>
        <begin position="120"/>
        <end position="140"/>
    </location>
</feature>
<evidence type="ECO:0000256" key="5">
    <source>
        <dbReference type="ARBA" id="ARBA00023136"/>
    </source>
</evidence>
<dbReference type="RefSeq" id="WP_231999842.1">
    <property type="nucleotide sequence ID" value="NZ_AP019309.1"/>
</dbReference>
<dbReference type="GO" id="GO:0005886">
    <property type="term" value="C:plasma membrane"/>
    <property type="evidence" value="ECO:0007669"/>
    <property type="project" value="UniProtKB-SubCell"/>
</dbReference>
<feature type="transmembrane region" description="Helical" evidence="6">
    <location>
        <begin position="39"/>
        <end position="57"/>
    </location>
</feature>